<dbReference type="PROSITE" id="PS51257">
    <property type="entry name" value="PROKAR_LIPOPROTEIN"/>
    <property type="match status" value="1"/>
</dbReference>
<gene>
    <name evidence="1" type="ORF">CXK93_12355</name>
</gene>
<comment type="caution">
    <text evidence="1">The sequence shown here is derived from an EMBL/GenBank/DDBJ whole genome shotgun (WGS) entry which is preliminary data.</text>
</comment>
<evidence type="ECO:0000313" key="1">
    <source>
        <dbReference type="EMBL" id="PNF85055.1"/>
    </source>
</evidence>
<proteinExistence type="predicted"/>
<evidence type="ECO:0000313" key="2">
    <source>
        <dbReference type="Proteomes" id="UP000236021"/>
    </source>
</evidence>
<keyword evidence="2" id="KW-1185">Reference proteome</keyword>
<dbReference type="EMBL" id="POUI01000002">
    <property type="protein sequence ID" value="PNF85055.1"/>
    <property type="molecule type" value="Genomic_DNA"/>
</dbReference>
<evidence type="ECO:0008006" key="3">
    <source>
        <dbReference type="Google" id="ProtNLM"/>
    </source>
</evidence>
<organism evidence="1 2">
    <name type="scientific">Stutzerimonas decontaminans</name>
    <dbReference type="NCBI Taxonomy" id="3022791"/>
    <lineage>
        <taxon>Bacteria</taxon>
        <taxon>Pseudomonadati</taxon>
        <taxon>Pseudomonadota</taxon>
        <taxon>Gammaproteobacteria</taxon>
        <taxon>Pseudomonadales</taxon>
        <taxon>Pseudomonadaceae</taxon>
        <taxon>Stutzerimonas</taxon>
    </lineage>
</organism>
<dbReference type="RefSeq" id="WP_102857055.1">
    <property type="nucleotide sequence ID" value="NZ_JAMOHT010000026.1"/>
</dbReference>
<reference evidence="1 2" key="1">
    <citation type="submission" date="2018-01" db="EMBL/GenBank/DDBJ databases">
        <title>Denitrification phenotypes of diverse strains of Pseudomonas stutzeri.</title>
        <authorList>
            <person name="Milligan D.A."/>
            <person name="Bergaust L."/>
            <person name="Bakken L.R."/>
            <person name="Frostegard A."/>
        </authorList>
    </citation>
    <scope>NUCLEOTIDE SEQUENCE [LARGE SCALE GENOMIC DNA]</scope>
    <source>
        <strain evidence="1 2">ST27MN3</strain>
    </source>
</reference>
<accession>A0ABX4W114</accession>
<dbReference type="Proteomes" id="UP000236021">
    <property type="component" value="Unassembled WGS sequence"/>
</dbReference>
<protein>
    <recommendedName>
        <fullName evidence="3">Lipoprotein SmpA/OmlA domain-containing protein</fullName>
    </recommendedName>
</protein>
<name>A0ABX4W114_9GAMM</name>
<sequence>MFRFFAAFGLAVMLAGCATGGKKVTEAQVASIEQGKTTQAELIASLGQPTHFTHRSDGTKVLGWAYAHVGFAGIGNETQGLIVVIGADGIVKSYTRSGSKP</sequence>